<protein>
    <recommendedName>
        <fullName evidence="10">SWIM-type domain-containing protein</fullName>
    </recommendedName>
</protein>
<dbReference type="Gene3D" id="3.40.395.10">
    <property type="entry name" value="Adenoviral Proteinase, Chain A"/>
    <property type="match status" value="1"/>
</dbReference>
<dbReference type="Proteomes" id="UP000683360">
    <property type="component" value="Unassembled WGS sequence"/>
</dbReference>
<dbReference type="PROSITE" id="PS50966">
    <property type="entry name" value="ZF_SWIM"/>
    <property type="match status" value="1"/>
</dbReference>
<feature type="compositionally biased region" description="Basic and acidic residues" evidence="5">
    <location>
        <begin position="84"/>
        <end position="93"/>
    </location>
</feature>
<evidence type="ECO:0000313" key="9">
    <source>
        <dbReference type="Proteomes" id="UP000683360"/>
    </source>
</evidence>
<evidence type="ECO:0000256" key="1">
    <source>
        <dbReference type="ARBA" id="ARBA00005234"/>
    </source>
</evidence>
<dbReference type="GO" id="GO:0008234">
    <property type="term" value="F:cysteine-type peptidase activity"/>
    <property type="evidence" value="ECO:0007669"/>
    <property type="project" value="InterPro"/>
</dbReference>
<evidence type="ECO:0000256" key="3">
    <source>
        <dbReference type="ARBA" id="ARBA00022801"/>
    </source>
</evidence>
<reference evidence="8" key="1">
    <citation type="submission" date="2021-03" db="EMBL/GenBank/DDBJ databases">
        <authorList>
            <person name="Bekaert M."/>
        </authorList>
    </citation>
    <scope>NUCLEOTIDE SEQUENCE</scope>
</reference>
<evidence type="ECO:0000259" key="6">
    <source>
        <dbReference type="PROSITE" id="PS50600"/>
    </source>
</evidence>
<dbReference type="EMBL" id="CAJPWZ010002687">
    <property type="protein sequence ID" value="CAG2242928.1"/>
    <property type="molecule type" value="Genomic_DNA"/>
</dbReference>
<dbReference type="GO" id="GO:0006508">
    <property type="term" value="P:proteolysis"/>
    <property type="evidence" value="ECO:0007669"/>
    <property type="project" value="UniProtKB-KW"/>
</dbReference>
<feature type="domain" description="SWIM-type" evidence="7">
    <location>
        <begin position="497"/>
        <end position="531"/>
    </location>
</feature>
<evidence type="ECO:0008006" key="10">
    <source>
        <dbReference type="Google" id="ProtNLM"/>
    </source>
</evidence>
<dbReference type="OrthoDB" id="6123925at2759"/>
<feature type="compositionally biased region" description="Basic residues" evidence="5">
    <location>
        <begin position="665"/>
        <end position="684"/>
    </location>
</feature>
<dbReference type="GO" id="GO:0008270">
    <property type="term" value="F:zinc ion binding"/>
    <property type="evidence" value="ECO:0007669"/>
    <property type="project" value="UniProtKB-KW"/>
</dbReference>
<feature type="domain" description="Ubiquitin-like protease family profile" evidence="6">
    <location>
        <begin position="804"/>
        <end position="972"/>
    </location>
</feature>
<proteinExistence type="inferred from homology"/>
<keyword evidence="9" id="KW-1185">Reference proteome</keyword>
<feature type="region of interest" description="Disordered" evidence="5">
    <location>
        <begin position="84"/>
        <end position="115"/>
    </location>
</feature>
<dbReference type="InterPro" id="IPR038765">
    <property type="entry name" value="Papain-like_cys_pep_sf"/>
</dbReference>
<dbReference type="GO" id="GO:0003700">
    <property type="term" value="F:DNA-binding transcription factor activity"/>
    <property type="evidence" value="ECO:0007669"/>
    <property type="project" value="InterPro"/>
</dbReference>
<keyword evidence="4" id="KW-0862">Zinc</keyword>
<gene>
    <name evidence="8" type="ORF">MEDL_55064</name>
</gene>
<keyword evidence="4" id="KW-0479">Metal-binding</keyword>
<dbReference type="InterPro" id="IPR007527">
    <property type="entry name" value="Znf_SWIM"/>
</dbReference>
<comment type="caution">
    <text evidence="8">The sequence shown here is derived from an EMBL/GenBank/DDBJ whole genome shotgun (WGS) entry which is preliminary data.</text>
</comment>
<keyword evidence="2" id="KW-0645">Protease</keyword>
<sequence length="1209" mass="140094">MFVSDYSKVTESIDLHENSNTSAFVSQRSENKRRYSTKTFPSDEIVDDKKRIYWSKAWEDGLSIPYDGVPFIIVGHEDFECHHGQNHKGKDGLRVNPHLSQNEDHSYGSRKRKRMIQNTKKMDCPAYIKVKVVVKFPQFKVEGMVSEWQRRELVKKIKHRENLEKEGRFYIFFPSDDQHENHLTGEARFCQPPAEKIRKKIKDLALLGIRKVSDVRVFLENYVTNEMFPGIMVSRHNRRYFPPKKQIRNYIYTALKRTRFSLGDQQGLQSLILNFQQSRHEDTFFIRTMATDESDAEETNVCNDDDQVPRPKGFLFVHQTSWQKDCSHCMAKSCTNIGFAICGTFICANESKDCIAEALGIMKDWNPDWHPSHFFTDFDEREITAVEEIFPEMGFRIQKASDKYQAYYNKWSRKEAPRLQKELSPALRYIEYNVKSLEICRKYHHTVPRYLQNRPKLFVQHCMERLPPNCTHIPQANIIEESSGIHVVRSVDSENSYTVCLDEDGPTCSCMDWGKNHWPCKHMLAVFGSIEGWEWDSLPISYRDCPQFSLDPIVNVASANLSHVDMQLEPTNDDDETDDLDPFHGHEIEPVVSQSVHTNTHTFGTYITRCTHLIKDIQNNLYGIDSETSFEEVVVDLQALYSKTKEMLPLEEGLPVRKELLGPTSRKRKQKNPLPLRRKRRGKLSVKSTVNKGPSGFGEAVVIEGTFDTPTVIEIQTSQEQLTSSEETSTRQTLITPDVIQSKRNPGTLLSYRTMIAWNKKNRNRRGKKVQSSEICCDEESRLADPVLQVEHFENTVIQRNMSINVVGYKINRRSFTDLDHMLPDEVINAYISLKCKESQNRPVHFLPCEVMTSIFCGLNLDEPFPLHSFLQGVDIEEYDIIIGALHEAGCHWSLMVIFPNKLELIYLNPLGESRELKDIYLQKWLTFLSDRCIKGIGTSISEEWTITSKRHHKQLDSNSCGVFVLKFAELILKGVEDFRFNSTKKQLKTLRIEIGQYLVECSDNMQEVAITQEVGPSQDDDNDDIYIDGAYVEDILADGKMSEESCQVHYLACKEKLNEIFNCQKTTCEITNHVRHHEFIANPLRVHNRERLTVGFGMNLIKLKAMEFVHVKLSRDLLYITGTDPKHPYTKRGTETILGMKNDQLEKRFKAYRLATQYLLHVLVKEMMVMIYTATNNSSYETTNELFQATETNITTECRRLKKQKNNF</sequence>
<name>A0A8S3UKY9_MYTED</name>
<evidence type="ECO:0000256" key="4">
    <source>
        <dbReference type="PROSITE-ProRule" id="PRU00325"/>
    </source>
</evidence>
<evidence type="ECO:0000313" key="8">
    <source>
        <dbReference type="EMBL" id="CAG2242928.1"/>
    </source>
</evidence>
<dbReference type="Pfam" id="PF15299">
    <property type="entry name" value="ALS2CR8"/>
    <property type="match status" value="1"/>
</dbReference>
<dbReference type="PANTHER" id="PTHR47456:SF1">
    <property type="entry name" value="PHD-TYPE DOMAIN-CONTAINING PROTEIN"/>
    <property type="match status" value="1"/>
</dbReference>
<dbReference type="PANTHER" id="PTHR47456">
    <property type="entry name" value="PHD-TYPE DOMAIN-CONTAINING PROTEIN"/>
    <property type="match status" value="1"/>
</dbReference>
<dbReference type="Pfam" id="PF04434">
    <property type="entry name" value="SWIM"/>
    <property type="match status" value="1"/>
</dbReference>
<feature type="region of interest" description="Disordered" evidence="5">
    <location>
        <begin position="659"/>
        <end position="690"/>
    </location>
</feature>
<evidence type="ECO:0000259" key="7">
    <source>
        <dbReference type="PROSITE" id="PS50966"/>
    </source>
</evidence>
<dbReference type="PROSITE" id="PS50600">
    <property type="entry name" value="ULP_PROTEASE"/>
    <property type="match status" value="1"/>
</dbReference>
<evidence type="ECO:0000256" key="5">
    <source>
        <dbReference type="SAM" id="MobiDB-lite"/>
    </source>
</evidence>
<keyword evidence="3" id="KW-0378">Hydrolase</keyword>
<dbReference type="InterPro" id="IPR003653">
    <property type="entry name" value="Peptidase_C48_C"/>
</dbReference>
<organism evidence="8 9">
    <name type="scientific">Mytilus edulis</name>
    <name type="common">Blue mussel</name>
    <dbReference type="NCBI Taxonomy" id="6550"/>
    <lineage>
        <taxon>Eukaryota</taxon>
        <taxon>Metazoa</taxon>
        <taxon>Spiralia</taxon>
        <taxon>Lophotrochozoa</taxon>
        <taxon>Mollusca</taxon>
        <taxon>Bivalvia</taxon>
        <taxon>Autobranchia</taxon>
        <taxon>Pteriomorphia</taxon>
        <taxon>Mytilida</taxon>
        <taxon>Mytiloidea</taxon>
        <taxon>Mytilidae</taxon>
        <taxon>Mytilinae</taxon>
        <taxon>Mytilus</taxon>
    </lineage>
</organism>
<dbReference type="SUPFAM" id="SSF54001">
    <property type="entry name" value="Cysteine proteinases"/>
    <property type="match status" value="1"/>
</dbReference>
<comment type="similarity">
    <text evidence="1">Belongs to the peptidase C48 family.</text>
</comment>
<dbReference type="InterPro" id="IPR029309">
    <property type="entry name" value="CaRF"/>
</dbReference>
<keyword evidence="4" id="KW-0863">Zinc-finger</keyword>
<dbReference type="AlphaFoldDB" id="A0A8S3UKY9"/>
<accession>A0A8S3UKY9</accession>
<evidence type="ECO:0000256" key="2">
    <source>
        <dbReference type="ARBA" id="ARBA00022670"/>
    </source>
</evidence>
<dbReference type="Pfam" id="PF02902">
    <property type="entry name" value="Peptidase_C48"/>
    <property type="match status" value="1"/>
</dbReference>